<dbReference type="GO" id="GO:0051536">
    <property type="term" value="F:iron-sulfur cluster binding"/>
    <property type="evidence" value="ECO:0007669"/>
    <property type="project" value="UniProtKB-KW"/>
</dbReference>
<evidence type="ECO:0000256" key="10">
    <source>
        <dbReference type="ARBA" id="ARBA00023014"/>
    </source>
</evidence>
<dbReference type="RefSeq" id="WP_119359035.1">
    <property type="nucleotide sequence ID" value="NZ_QWKZ01000006.1"/>
</dbReference>
<evidence type="ECO:0000256" key="9">
    <source>
        <dbReference type="ARBA" id="ARBA00023004"/>
    </source>
</evidence>
<comment type="cofactor">
    <cofactor evidence="13">
        <name>iron-sulfur cluster</name>
        <dbReference type="ChEBI" id="CHEBI:30408"/>
    </cofactor>
</comment>
<keyword evidence="6 13" id="KW-0479">Metal-binding</keyword>
<dbReference type="GO" id="GO:0051607">
    <property type="term" value="P:defense response to virus"/>
    <property type="evidence" value="ECO:0007669"/>
    <property type="project" value="UniProtKB-KW"/>
</dbReference>
<keyword evidence="12 13" id="KW-0464">Manganese</keyword>
<dbReference type="PANTHER" id="PTHR36531">
    <property type="entry name" value="CRISPR-ASSOCIATED EXONUCLEASE CAS4"/>
    <property type="match status" value="1"/>
</dbReference>
<comment type="caution">
    <text evidence="15">The sequence shown here is derived from an EMBL/GenBank/DDBJ whole genome shotgun (WGS) entry which is preliminary data.</text>
</comment>
<evidence type="ECO:0000256" key="8">
    <source>
        <dbReference type="ARBA" id="ARBA00022839"/>
    </source>
</evidence>
<evidence type="ECO:0000256" key="3">
    <source>
        <dbReference type="ARBA" id="ARBA00012768"/>
    </source>
</evidence>
<dbReference type="Gene3D" id="3.90.320.10">
    <property type="match status" value="1"/>
</dbReference>
<dbReference type="InterPro" id="IPR051827">
    <property type="entry name" value="Cas4_exonuclease"/>
</dbReference>
<evidence type="ECO:0000259" key="14">
    <source>
        <dbReference type="Pfam" id="PF01930"/>
    </source>
</evidence>
<comment type="function">
    <text evidence="13">CRISPR (clustered regularly interspaced short palindromic repeat) is an adaptive immune system that provides protection against mobile genetic elements (viruses, transposable elements and conjugative plasmids). CRISPR clusters contain sequences complementary to antecedent mobile elements and target invading nucleic acids. CRISPR clusters are transcribed and processed into CRISPR RNA (crRNA).</text>
</comment>
<proteinExistence type="inferred from homology"/>
<keyword evidence="11 13" id="KW-0051">Antiviral defense</keyword>
<name>A0A399F110_9DEIN</name>
<evidence type="ECO:0000313" key="15">
    <source>
        <dbReference type="EMBL" id="RIH89336.1"/>
    </source>
</evidence>
<evidence type="ECO:0000256" key="1">
    <source>
        <dbReference type="ARBA" id="ARBA00001966"/>
    </source>
</evidence>
<evidence type="ECO:0000256" key="5">
    <source>
        <dbReference type="ARBA" id="ARBA00022722"/>
    </source>
</evidence>
<dbReference type="Pfam" id="PF01930">
    <property type="entry name" value="Cas_Cas4"/>
    <property type="match status" value="1"/>
</dbReference>
<comment type="similarity">
    <text evidence="2 13">Belongs to the CRISPR-associated exonuclease Cas4 family.</text>
</comment>
<dbReference type="NCBIfam" id="TIGR00372">
    <property type="entry name" value="cas4"/>
    <property type="match status" value="1"/>
</dbReference>
<keyword evidence="16" id="KW-1185">Reference proteome</keyword>
<protein>
    <recommendedName>
        <fullName evidence="4 13">CRISPR-associated exonuclease Cas4</fullName>
        <ecNumber evidence="3 13">3.1.12.1</ecNumber>
    </recommendedName>
</protein>
<evidence type="ECO:0000256" key="13">
    <source>
        <dbReference type="RuleBase" id="RU365022"/>
    </source>
</evidence>
<comment type="cofactor">
    <cofactor evidence="1">
        <name>[4Fe-4S] cluster</name>
        <dbReference type="ChEBI" id="CHEBI:49883"/>
    </cofactor>
</comment>
<evidence type="ECO:0000256" key="2">
    <source>
        <dbReference type="ARBA" id="ARBA00009189"/>
    </source>
</evidence>
<accession>A0A399F110</accession>
<gene>
    <name evidence="15" type="ORF">Mlute_00331</name>
</gene>
<keyword evidence="8 13" id="KW-0269">Exonuclease</keyword>
<dbReference type="InterPro" id="IPR022765">
    <property type="entry name" value="Dna2/Cas4_DUF83"/>
</dbReference>
<organism evidence="15 16">
    <name type="scientific">Meiothermus luteus</name>
    <dbReference type="NCBI Taxonomy" id="2026184"/>
    <lineage>
        <taxon>Bacteria</taxon>
        <taxon>Thermotogati</taxon>
        <taxon>Deinococcota</taxon>
        <taxon>Deinococci</taxon>
        <taxon>Thermales</taxon>
        <taxon>Thermaceae</taxon>
        <taxon>Meiothermus</taxon>
    </lineage>
</organism>
<dbReference type="AlphaFoldDB" id="A0A399F110"/>
<feature type="domain" description="DUF83" evidence="14">
    <location>
        <begin position="117"/>
        <end position="216"/>
    </location>
</feature>
<keyword evidence="10 13" id="KW-0411">Iron-sulfur</keyword>
<keyword evidence="5 13" id="KW-0540">Nuclease</keyword>
<sequence>MDDLDGLLPQTALTAPAEGEPLPISALAQYTYCPRRAALILLEGEWEDNEYTLRGARAHEQADIPEGLLREGVRIERALPLWSERLGLVGRADVVEFVEGVAVGHTGFAGNLEGVPYPVEYKVGRRWPKELARQAAEVQLCAQALCLEEMFGLSVPEGALFSRTSQRRREVRFTLELRAATLATISALRKLLQQDRLPPPAADERCRHCSLISVCMPHVPQALLEWQAQQP</sequence>
<dbReference type="InterPro" id="IPR013343">
    <property type="entry name" value="CRISPR-assoc_prot_Cas4"/>
</dbReference>
<dbReference type="OrthoDB" id="9781776at2"/>
<dbReference type="EMBL" id="QWKZ01000006">
    <property type="protein sequence ID" value="RIH89336.1"/>
    <property type="molecule type" value="Genomic_DNA"/>
</dbReference>
<comment type="cofactor">
    <cofactor evidence="13">
        <name>Mg(2+)</name>
        <dbReference type="ChEBI" id="CHEBI:18420"/>
    </cofactor>
    <cofactor evidence="13">
        <name>Mn(2+)</name>
        <dbReference type="ChEBI" id="CHEBI:29035"/>
    </cofactor>
    <text evidence="13">Mg(2+) or Mn(2+) required for ssDNA cleavage activity.</text>
</comment>
<dbReference type="PANTHER" id="PTHR36531:SF6">
    <property type="entry name" value="DNA REPLICATION ATP-DEPENDENT HELICASE_NUCLEASE DNA2"/>
    <property type="match status" value="1"/>
</dbReference>
<dbReference type="GO" id="GO:0004527">
    <property type="term" value="F:exonuclease activity"/>
    <property type="evidence" value="ECO:0007669"/>
    <property type="project" value="UniProtKB-KW"/>
</dbReference>
<dbReference type="InterPro" id="IPR011604">
    <property type="entry name" value="PDDEXK-like_dom_sf"/>
</dbReference>
<evidence type="ECO:0000313" key="16">
    <source>
        <dbReference type="Proteomes" id="UP000265800"/>
    </source>
</evidence>
<evidence type="ECO:0000256" key="7">
    <source>
        <dbReference type="ARBA" id="ARBA00022801"/>
    </source>
</evidence>
<evidence type="ECO:0000256" key="11">
    <source>
        <dbReference type="ARBA" id="ARBA00023118"/>
    </source>
</evidence>
<dbReference type="GO" id="GO:0046872">
    <property type="term" value="F:metal ion binding"/>
    <property type="evidence" value="ECO:0007669"/>
    <property type="project" value="UniProtKB-KW"/>
</dbReference>
<evidence type="ECO:0000256" key="6">
    <source>
        <dbReference type="ARBA" id="ARBA00022723"/>
    </source>
</evidence>
<evidence type="ECO:0000256" key="12">
    <source>
        <dbReference type="ARBA" id="ARBA00023211"/>
    </source>
</evidence>
<dbReference type="Proteomes" id="UP000265800">
    <property type="component" value="Unassembled WGS sequence"/>
</dbReference>
<keyword evidence="9 13" id="KW-0408">Iron</keyword>
<reference evidence="15 16" key="1">
    <citation type="submission" date="2018-08" db="EMBL/GenBank/DDBJ databases">
        <title>Meiothermus luteus KCTC 52599 genome sequencing project.</title>
        <authorList>
            <person name="Da Costa M.S."/>
            <person name="Albuquerque L."/>
            <person name="Raposo P."/>
            <person name="Froufe H.J.C."/>
            <person name="Barroso C.S."/>
            <person name="Egas C."/>
        </authorList>
    </citation>
    <scope>NUCLEOTIDE SEQUENCE [LARGE SCALE GENOMIC DNA]</scope>
    <source>
        <strain evidence="15 16">KCTC 52599</strain>
    </source>
</reference>
<dbReference type="EC" id="3.1.12.1" evidence="3 13"/>
<keyword evidence="7 13" id="KW-0378">Hydrolase</keyword>
<evidence type="ECO:0000256" key="4">
    <source>
        <dbReference type="ARBA" id="ARBA00020049"/>
    </source>
</evidence>